<dbReference type="PANTHER" id="PTHR43547:SF2">
    <property type="entry name" value="HYBRID SIGNAL TRANSDUCTION HISTIDINE KINASE C"/>
    <property type="match status" value="1"/>
</dbReference>
<dbReference type="Pfam" id="PF02518">
    <property type="entry name" value="HATPase_c"/>
    <property type="match status" value="1"/>
</dbReference>
<dbReference type="InterPro" id="IPR003594">
    <property type="entry name" value="HATPase_dom"/>
</dbReference>
<evidence type="ECO:0000259" key="10">
    <source>
        <dbReference type="PROSITE" id="PS50110"/>
    </source>
</evidence>
<feature type="domain" description="Histidine kinase" evidence="9">
    <location>
        <begin position="390"/>
        <end position="603"/>
    </location>
</feature>
<dbReference type="PANTHER" id="PTHR43547">
    <property type="entry name" value="TWO-COMPONENT HISTIDINE KINASE"/>
    <property type="match status" value="1"/>
</dbReference>
<dbReference type="InterPro" id="IPR001789">
    <property type="entry name" value="Sig_transdc_resp-reg_receiver"/>
</dbReference>
<evidence type="ECO:0000256" key="8">
    <source>
        <dbReference type="SAM" id="Phobius"/>
    </source>
</evidence>
<dbReference type="SMART" id="SM00388">
    <property type="entry name" value="HisKA"/>
    <property type="match status" value="1"/>
</dbReference>
<evidence type="ECO:0000313" key="12">
    <source>
        <dbReference type="EMBL" id="ATC62784.1"/>
    </source>
</evidence>
<dbReference type="InterPro" id="IPR036890">
    <property type="entry name" value="HATPase_C_sf"/>
</dbReference>
<dbReference type="InterPro" id="IPR003661">
    <property type="entry name" value="HisK_dim/P_dom"/>
</dbReference>
<dbReference type="SMART" id="SM00387">
    <property type="entry name" value="HATPase_c"/>
    <property type="match status" value="1"/>
</dbReference>
<dbReference type="AlphaFoldDB" id="A0A290Q2P3"/>
<feature type="domain" description="Response regulatory" evidence="10">
    <location>
        <begin position="634"/>
        <end position="750"/>
    </location>
</feature>
<dbReference type="SUPFAM" id="SSF47384">
    <property type="entry name" value="Homodimeric domain of signal transducing histidine kinase"/>
    <property type="match status" value="1"/>
</dbReference>
<keyword evidence="4 7" id="KW-0597">Phosphoprotein</keyword>
<dbReference type="Pfam" id="PF00672">
    <property type="entry name" value="HAMP"/>
    <property type="match status" value="1"/>
</dbReference>
<evidence type="ECO:0000256" key="2">
    <source>
        <dbReference type="ARBA" id="ARBA00004370"/>
    </source>
</evidence>
<name>A0A290Q2P3_9BACT</name>
<dbReference type="EC" id="2.7.13.3" evidence="3"/>
<dbReference type="InterPro" id="IPR036097">
    <property type="entry name" value="HisK_dim/P_sf"/>
</dbReference>
<evidence type="ECO:0000256" key="4">
    <source>
        <dbReference type="ARBA" id="ARBA00022553"/>
    </source>
</evidence>
<dbReference type="EMBL" id="CP023344">
    <property type="protein sequence ID" value="ATC62784.1"/>
    <property type="molecule type" value="Genomic_DNA"/>
</dbReference>
<keyword evidence="8" id="KW-0472">Membrane</keyword>
<dbReference type="SUPFAM" id="SSF55874">
    <property type="entry name" value="ATPase domain of HSP90 chaperone/DNA topoisomerase II/histidine kinase"/>
    <property type="match status" value="1"/>
</dbReference>
<reference evidence="12 13" key="1">
    <citation type="submission" date="2017-09" db="EMBL/GenBank/DDBJ databases">
        <title>Complete genome sequence of Verrucomicrobial strain HZ-65, isolated from freshwater.</title>
        <authorList>
            <person name="Choi A."/>
        </authorList>
    </citation>
    <scope>NUCLEOTIDE SEQUENCE [LARGE SCALE GENOMIC DNA]</scope>
    <source>
        <strain evidence="12 13">HZ-65</strain>
    </source>
</reference>
<dbReference type="InterPro" id="IPR004358">
    <property type="entry name" value="Sig_transdc_His_kin-like_C"/>
</dbReference>
<accession>A0A290Q2P3</accession>
<dbReference type="CDD" id="cd00156">
    <property type="entry name" value="REC"/>
    <property type="match status" value="1"/>
</dbReference>
<dbReference type="Gene3D" id="6.10.340.10">
    <property type="match status" value="1"/>
</dbReference>
<dbReference type="GO" id="GO:0000155">
    <property type="term" value="F:phosphorelay sensor kinase activity"/>
    <property type="evidence" value="ECO:0007669"/>
    <property type="project" value="InterPro"/>
</dbReference>
<evidence type="ECO:0000256" key="3">
    <source>
        <dbReference type="ARBA" id="ARBA00012438"/>
    </source>
</evidence>
<dbReference type="InterPro" id="IPR005467">
    <property type="entry name" value="His_kinase_dom"/>
</dbReference>
<dbReference type="SMART" id="SM00304">
    <property type="entry name" value="HAMP"/>
    <property type="match status" value="1"/>
</dbReference>
<sequence>MPLIDARKLRVSLQAKVLIVVLAFLVLVPAITLWLVNRHVSRQVQDEARLTLETAEAVFKQSLEIRSRNLRARFRNVVNEPRFKAVSQLGDSKTMTAYLNDLLEEFGEDNEVILFTREDGELLASARRDASLSIEDFSKTVRPTVVLALEGGQGLDYLAFGNRIYTVVAVSGTVRERGPLTGALVVAVRLGESAVQEMKALTRTEILLVANGQVAASTLPAADAFEAMTDAAAAQAEGAGAIRDFEIKEEYFLALATDDRNAPGFRYVLLSSYEQRLRALARTQRLLVGVSVGGILLSALVVWFFVSRATRPLRELRDMAEAVGRGDFSKKVEKFSNDECGEVAVAFNRMTVNLQSSRAELEKAVVTLNNTQAQLVQSEKLSAVGQFVAGVAHELNNPLTAVIGFSDLLKETVDDPAIRPQIDLIARSGQRCQKIVQSLLSFSRQHAPERKLLRLGALIDDILEIMAYDLRTSGVEVVREFGEVDALPPIVGDAHQLQQVFVNLLSNARQAIQGFRKDGRIAVRAFVAGETIRLEFQDNGPGIKPEHLAKIFDPFFTTKPVGKGTGLGLSLVYGIMQEHRGTIRVKSEVGQGAVFIIELPVATAAEQASMKLKGGGSRPPMAATVSVKSGIGKSVLVIDDEEWILSLTEELLRREGYEVVALLSCEKALEILSGRKFDVIVSDWKMPGLNGIQLYEHLRVHDPESARRLLFMTGDVMSETFERFLERNAKTYLSKPFALRDFRAAVAALLGAA</sequence>
<protein>
    <recommendedName>
        <fullName evidence="3">histidine kinase</fullName>
        <ecNumber evidence="3">2.7.13.3</ecNumber>
    </recommendedName>
</protein>
<dbReference type="RefSeq" id="WP_096054419.1">
    <property type="nucleotide sequence ID" value="NZ_CP023344.1"/>
</dbReference>
<dbReference type="CDD" id="cd06225">
    <property type="entry name" value="HAMP"/>
    <property type="match status" value="1"/>
</dbReference>
<dbReference type="InterPro" id="IPR011006">
    <property type="entry name" value="CheY-like_superfamily"/>
</dbReference>
<keyword evidence="13" id="KW-1185">Reference proteome</keyword>
<dbReference type="Pfam" id="PF14827">
    <property type="entry name" value="dCache_3"/>
    <property type="match status" value="1"/>
</dbReference>
<dbReference type="OrthoDB" id="9784397at2"/>
<feature type="transmembrane region" description="Helical" evidence="8">
    <location>
        <begin position="17"/>
        <end position="36"/>
    </location>
</feature>
<dbReference type="PRINTS" id="PR00344">
    <property type="entry name" value="BCTRLSENSOR"/>
</dbReference>
<dbReference type="Pfam" id="PF00512">
    <property type="entry name" value="HisKA"/>
    <property type="match status" value="1"/>
</dbReference>
<dbReference type="Pfam" id="PF00072">
    <property type="entry name" value="Response_reg"/>
    <property type="match status" value="1"/>
</dbReference>
<feature type="transmembrane region" description="Helical" evidence="8">
    <location>
        <begin position="286"/>
        <end position="306"/>
    </location>
</feature>
<comment type="subcellular location">
    <subcellularLocation>
        <location evidence="2">Membrane</location>
    </subcellularLocation>
</comment>
<dbReference type="PROSITE" id="PS50885">
    <property type="entry name" value="HAMP"/>
    <property type="match status" value="1"/>
</dbReference>
<feature type="domain" description="HAMP" evidence="11">
    <location>
        <begin position="307"/>
        <end position="359"/>
    </location>
</feature>
<feature type="modified residue" description="4-aspartylphosphate" evidence="7">
    <location>
        <position position="683"/>
    </location>
</feature>
<keyword evidence="8" id="KW-0812">Transmembrane</keyword>
<dbReference type="Gene3D" id="1.10.287.130">
    <property type="match status" value="1"/>
</dbReference>
<dbReference type="SUPFAM" id="SSF52172">
    <property type="entry name" value="CheY-like"/>
    <property type="match status" value="1"/>
</dbReference>
<dbReference type="PROSITE" id="PS50109">
    <property type="entry name" value="HIS_KIN"/>
    <property type="match status" value="1"/>
</dbReference>
<evidence type="ECO:0000259" key="11">
    <source>
        <dbReference type="PROSITE" id="PS50885"/>
    </source>
</evidence>
<evidence type="ECO:0000256" key="7">
    <source>
        <dbReference type="PROSITE-ProRule" id="PRU00169"/>
    </source>
</evidence>
<evidence type="ECO:0000256" key="5">
    <source>
        <dbReference type="ARBA" id="ARBA00022679"/>
    </source>
</evidence>
<dbReference type="Gene3D" id="3.30.565.10">
    <property type="entry name" value="Histidine kinase-like ATPase, C-terminal domain"/>
    <property type="match status" value="1"/>
</dbReference>
<keyword evidence="8" id="KW-1133">Transmembrane helix</keyword>
<dbReference type="Gene3D" id="3.40.50.2300">
    <property type="match status" value="1"/>
</dbReference>
<evidence type="ECO:0000256" key="1">
    <source>
        <dbReference type="ARBA" id="ARBA00000085"/>
    </source>
</evidence>
<dbReference type="KEGG" id="vbh:CMV30_01710"/>
<dbReference type="InterPro" id="IPR029150">
    <property type="entry name" value="dCache_3"/>
</dbReference>
<dbReference type="SUPFAM" id="SSF158472">
    <property type="entry name" value="HAMP domain-like"/>
    <property type="match status" value="1"/>
</dbReference>
<dbReference type="InterPro" id="IPR003660">
    <property type="entry name" value="HAMP_dom"/>
</dbReference>
<dbReference type="SMART" id="SM00448">
    <property type="entry name" value="REC"/>
    <property type="match status" value="1"/>
</dbReference>
<dbReference type="PROSITE" id="PS50110">
    <property type="entry name" value="RESPONSE_REGULATORY"/>
    <property type="match status" value="1"/>
</dbReference>
<keyword evidence="5" id="KW-0808">Transferase</keyword>
<evidence type="ECO:0000259" key="9">
    <source>
        <dbReference type="PROSITE" id="PS50109"/>
    </source>
</evidence>
<dbReference type="Proteomes" id="UP000217265">
    <property type="component" value="Chromosome"/>
</dbReference>
<organism evidence="12 13">
    <name type="scientific">Nibricoccus aquaticus</name>
    <dbReference type="NCBI Taxonomy" id="2576891"/>
    <lineage>
        <taxon>Bacteria</taxon>
        <taxon>Pseudomonadati</taxon>
        <taxon>Verrucomicrobiota</taxon>
        <taxon>Opitutia</taxon>
        <taxon>Opitutales</taxon>
        <taxon>Opitutaceae</taxon>
        <taxon>Nibricoccus</taxon>
    </lineage>
</organism>
<gene>
    <name evidence="12" type="ORF">CMV30_01710</name>
</gene>
<evidence type="ECO:0000256" key="6">
    <source>
        <dbReference type="ARBA" id="ARBA00022777"/>
    </source>
</evidence>
<keyword evidence="6" id="KW-0418">Kinase</keyword>
<dbReference type="GO" id="GO:0016020">
    <property type="term" value="C:membrane"/>
    <property type="evidence" value="ECO:0007669"/>
    <property type="project" value="UniProtKB-SubCell"/>
</dbReference>
<dbReference type="CDD" id="cd00082">
    <property type="entry name" value="HisKA"/>
    <property type="match status" value="1"/>
</dbReference>
<evidence type="ECO:0000313" key="13">
    <source>
        <dbReference type="Proteomes" id="UP000217265"/>
    </source>
</evidence>
<proteinExistence type="predicted"/>
<comment type="catalytic activity">
    <reaction evidence="1">
        <text>ATP + protein L-histidine = ADP + protein N-phospho-L-histidine.</text>
        <dbReference type="EC" id="2.7.13.3"/>
    </reaction>
</comment>